<sequence length="300" mass="34331">MTQAYYIIHLLLGVIQFFTGIFANGIIVMVNIIDLIKHRKMAPLDLLLSCLAASRIFLQTYIFFVHLLTLSLIEYFVFTDNLVVLMLTNELGLWFATWLCVFYCIKIATISHPLFLWLKIRISKLVPWLILGSLLHASVNAALHYKYTRSFFENLLVSFFSKNATRINKIEMYIIPFSFLVTGLTLPLFIFLISILLLIFSLGRHTQQMRTTVAGTRNPSRSAHTSAMLSILSFLILYFSHYMVAILLCSQVLQFGSHIFVLCIIVGGAYPCMHSIILILGNPKLKQNAKMFLFHSRCCQ</sequence>
<gene>
    <name evidence="15 17" type="primary">Tas2r1</name>
</gene>
<dbReference type="CTD" id="50834"/>
<dbReference type="RefSeq" id="XP_020010000.1">
    <property type="nucleotide sequence ID" value="XM_020154411.1"/>
</dbReference>
<feature type="transmembrane region" description="Helical" evidence="14">
    <location>
        <begin position="227"/>
        <end position="253"/>
    </location>
</feature>
<dbReference type="OrthoDB" id="8876749at2759"/>
<keyword evidence="6 14" id="KW-1133">Transmembrane helix</keyword>
<dbReference type="GeneID" id="109679069"/>
<evidence type="ECO:0000256" key="3">
    <source>
        <dbReference type="ARBA" id="ARBA00022480"/>
    </source>
</evidence>
<dbReference type="Pfam" id="PF05296">
    <property type="entry name" value="TAS2R"/>
    <property type="match status" value="1"/>
</dbReference>
<organism evidence="17">
    <name type="scientific">Castor canadensis</name>
    <name type="common">American beaver</name>
    <dbReference type="NCBI Taxonomy" id="51338"/>
    <lineage>
        <taxon>Eukaryota</taxon>
        <taxon>Metazoa</taxon>
        <taxon>Chordata</taxon>
        <taxon>Craniata</taxon>
        <taxon>Vertebrata</taxon>
        <taxon>Euteleostomi</taxon>
        <taxon>Mammalia</taxon>
        <taxon>Eutheria</taxon>
        <taxon>Euarchontoglires</taxon>
        <taxon>Glires</taxon>
        <taxon>Rodentia</taxon>
        <taxon>Castorimorpha</taxon>
        <taxon>Castoridae</taxon>
        <taxon>Castor</taxon>
    </lineage>
</organism>
<feature type="transmembrane region" description="Helical" evidence="14">
    <location>
        <begin position="173"/>
        <end position="200"/>
    </location>
</feature>
<dbReference type="CDD" id="cd15016">
    <property type="entry name" value="7tm_TAS2R1"/>
    <property type="match status" value="1"/>
</dbReference>
<keyword evidence="16" id="KW-1185">Reference proteome</keyword>
<dbReference type="GO" id="GO:0004930">
    <property type="term" value="F:G protein-coupled receptor activity"/>
    <property type="evidence" value="ECO:0007669"/>
    <property type="project" value="UniProtKB-KW"/>
</dbReference>
<keyword evidence="9 13" id="KW-0675">Receptor</keyword>
<accession>A0A8B7TXC9</accession>
<feature type="transmembrane region" description="Helical" evidence="14">
    <location>
        <begin position="6"/>
        <end position="34"/>
    </location>
</feature>
<dbReference type="Proteomes" id="UP001732720">
    <property type="component" value="Chromosome 6"/>
</dbReference>
<evidence type="ECO:0000313" key="17">
    <source>
        <dbReference type="RefSeq" id="XP_020010000.1"/>
    </source>
</evidence>
<dbReference type="KEGG" id="ccan:109679069"/>
<evidence type="ECO:0000313" key="15">
    <source>
        <dbReference type="Ensembl" id="ENSCCNP00000006252.1"/>
    </source>
</evidence>
<evidence type="ECO:0000256" key="2">
    <source>
        <dbReference type="ARBA" id="ARBA00007376"/>
    </source>
</evidence>
<evidence type="ECO:0000256" key="13">
    <source>
        <dbReference type="RuleBase" id="RU004424"/>
    </source>
</evidence>
<protein>
    <recommendedName>
        <fullName evidence="13">Taste receptor type 2</fullName>
    </recommendedName>
</protein>
<keyword evidence="3 13" id="KW-0919">Taste</keyword>
<dbReference type="InterPro" id="IPR007960">
    <property type="entry name" value="TAS2R"/>
</dbReference>
<feature type="transmembrane region" description="Helical" evidence="14">
    <location>
        <begin position="259"/>
        <end position="281"/>
    </location>
</feature>
<reference evidence="15" key="1">
    <citation type="submission" date="2023-09" db="UniProtKB">
        <authorList>
            <consortium name="Ensembl"/>
        </authorList>
    </citation>
    <scope>IDENTIFICATION</scope>
</reference>
<dbReference type="FunFam" id="1.20.1070.10:FF:000055">
    <property type="entry name" value="Taste receptor type 2"/>
    <property type="match status" value="1"/>
</dbReference>
<dbReference type="GO" id="GO:0016020">
    <property type="term" value="C:membrane"/>
    <property type="evidence" value="ECO:0007669"/>
    <property type="project" value="UniProtKB-SubCell"/>
</dbReference>
<keyword evidence="10" id="KW-0325">Glycoprotein</keyword>
<comment type="subcellular location">
    <subcellularLocation>
        <location evidence="1 13">Membrane</location>
        <topology evidence="1 13">Multi-pass membrane protein</topology>
    </subcellularLocation>
</comment>
<keyword evidence="4 13" id="KW-0716">Sensory transduction</keyword>
<comment type="similarity">
    <text evidence="2 12">Belongs to the G-protein coupled receptor T2R family.</text>
</comment>
<name>A0A8B7TXC9_CASCN</name>
<evidence type="ECO:0000256" key="6">
    <source>
        <dbReference type="ARBA" id="ARBA00022989"/>
    </source>
</evidence>
<reference evidence="17" key="2">
    <citation type="submission" date="2025-04" db="UniProtKB">
        <authorList>
            <consortium name="RefSeq"/>
        </authorList>
    </citation>
    <scope>IDENTIFICATION</scope>
    <source>
        <tissue evidence="17">Leukocyte</tissue>
    </source>
</reference>
<keyword evidence="11 13" id="KW-0807">Transducer</keyword>
<keyword evidence="7 13" id="KW-0297">G-protein coupled receptor</keyword>
<dbReference type="PANTHER" id="PTHR11394">
    <property type="entry name" value="TASTE RECEPTOR TYPE 2"/>
    <property type="match status" value="1"/>
</dbReference>
<evidence type="ECO:0000256" key="11">
    <source>
        <dbReference type="ARBA" id="ARBA00023224"/>
    </source>
</evidence>
<evidence type="ECO:0000256" key="7">
    <source>
        <dbReference type="ARBA" id="ARBA00023040"/>
    </source>
</evidence>
<evidence type="ECO:0000256" key="14">
    <source>
        <dbReference type="SAM" id="Phobius"/>
    </source>
</evidence>
<feature type="transmembrane region" description="Helical" evidence="14">
    <location>
        <begin position="125"/>
        <end position="145"/>
    </location>
</feature>
<evidence type="ECO:0000313" key="16">
    <source>
        <dbReference type="Proteomes" id="UP001732720"/>
    </source>
</evidence>
<dbReference type="AlphaFoldDB" id="A0A8B7TXC9"/>
<keyword evidence="5 13" id="KW-0812">Transmembrane</keyword>
<feature type="transmembrane region" description="Helical" evidence="14">
    <location>
        <begin position="93"/>
        <end position="118"/>
    </location>
</feature>
<dbReference type="Gene3D" id="1.20.1070.10">
    <property type="entry name" value="Rhodopsin 7-helix transmembrane proteins"/>
    <property type="match status" value="1"/>
</dbReference>
<dbReference type="GO" id="GO:0033038">
    <property type="term" value="F:bitter taste receptor activity"/>
    <property type="evidence" value="ECO:0007669"/>
    <property type="project" value="InterPro"/>
</dbReference>
<dbReference type="PANTHER" id="PTHR11394:SF149">
    <property type="entry name" value="TASTE RECEPTOR TYPE 2 MEMBER 1"/>
    <property type="match status" value="1"/>
</dbReference>
<evidence type="ECO:0000256" key="9">
    <source>
        <dbReference type="ARBA" id="ARBA00023170"/>
    </source>
</evidence>
<evidence type="ECO:0000256" key="4">
    <source>
        <dbReference type="ARBA" id="ARBA00022606"/>
    </source>
</evidence>
<evidence type="ECO:0000256" key="10">
    <source>
        <dbReference type="ARBA" id="ARBA00023180"/>
    </source>
</evidence>
<dbReference type="Ensembl" id="ENSCCNT00000008203.1">
    <property type="protein sequence ID" value="ENSCCNP00000006252.1"/>
    <property type="gene ID" value="ENSCCNG00000006589.1"/>
</dbReference>
<evidence type="ECO:0000256" key="5">
    <source>
        <dbReference type="ARBA" id="ARBA00022692"/>
    </source>
</evidence>
<feature type="transmembrane region" description="Helical" evidence="14">
    <location>
        <begin position="46"/>
        <end position="73"/>
    </location>
</feature>
<evidence type="ECO:0000256" key="1">
    <source>
        <dbReference type="ARBA" id="ARBA00004141"/>
    </source>
</evidence>
<proteinExistence type="inferred from homology"/>
<evidence type="ECO:0000256" key="12">
    <source>
        <dbReference type="RuleBase" id="RU004423"/>
    </source>
</evidence>
<dbReference type="SUPFAM" id="SSF81321">
    <property type="entry name" value="Family A G protein-coupled receptor-like"/>
    <property type="match status" value="1"/>
</dbReference>
<keyword evidence="8 13" id="KW-0472">Membrane</keyword>
<evidence type="ECO:0000256" key="8">
    <source>
        <dbReference type="ARBA" id="ARBA00023136"/>
    </source>
</evidence>